<dbReference type="AlphaFoldDB" id="A0A158JCB5"/>
<dbReference type="PANTHER" id="PTHR36505:SF1">
    <property type="entry name" value="BLR1072 PROTEIN"/>
    <property type="match status" value="1"/>
</dbReference>
<feature type="domain" description="PRC-barrel" evidence="1">
    <location>
        <begin position="3"/>
        <end position="63"/>
    </location>
</feature>
<dbReference type="PANTHER" id="PTHR36505">
    <property type="entry name" value="BLR1072 PROTEIN"/>
    <property type="match status" value="1"/>
</dbReference>
<dbReference type="EMBL" id="FCNW02000076">
    <property type="protein sequence ID" value="SAL66446.1"/>
    <property type="molecule type" value="Genomic_DNA"/>
</dbReference>
<dbReference type="Gene3D" id="2.30.30.240">
    <property type="entry name" value="PRC-barrel domain"/>
    <property type="match status" value="1"/>
</dbReference>
<evidence type="ECO:0000259" key="1">
    <source>
        <dbReference type="Pfam" id="PF05239"/>
    </source>
</evidence>
<evidence type="ECO:0000313" key="3">
    <source>
        <dbReference type="Proteomes" id="UP000054977"/>
    </source>
</evidence>
<protein>
    <submittedName>
        <fullName evidence="2">PRC-barrel domain-containing protein</fullName>
    </submittedName>
</protein>
<dbReference type="Proteomes" id="UP000054977">
    <property type="component" value="Unassembled WGS sequence"/>
</dbReference>
<dbReference type="InterPro" id="IPR027275">
    <property type="entry name" value="PRC-brl_dom"/>
</dbReference>
<accession>A0A158JCB5</accession>
<gene>
    <name evidence="2" type="ORF">AWB65_06346</name>
</gene>
<dbReference type="SUPFAM" id="SSF50346">
    <property type="entry name" value="PRC-barrel domain"/>
    <property type="match status" value="1"/>
</dbReference>
<proteinExistence type="predicted"/>
<sequence>MAADALKGNNLFTSDGEHIGKISEITLDVRGGRIAYAVLASGGFLGMGEKPYAIPWSALTLGTDEKCFGSTSLRTA</sequence>
<keyword evidence="3" id="KW-1185">Reference proteome</keyword>
<organism evidence="2 3">
    <name type="scientific">Caballeronia humi</name>
    <dbReference type="NCBI Taxonomy" id="326474"/>
    <lineage>
        <taxon>Bacteria</taxon>
        <taxon>Pseudomonadati</taxon>
        <taxon>Pseudomonadota</taxon>
        <taxon>Betaproteobacteria</taxon>
        <taxon>Burkholderiales</taxon>
        <taxon>Burkholderiaceae</taxon>
        <taxon>Caballeronia</taxon>
    </lineage>
</organism>
<name>A0A158JCB5_9BURK</name>
<evidence type="ECO:0000313" key="2">
    <source>
        <dbReference type="EMBL" id="SAL66446.1"/>
    </source>
</evidence>
<dbReference type="InterPro" id="IPR011033">
    <property type="entry name" value="PRC_barrel-like_sf"/>
</dbReference>
<reference evidence="2" key="1">
    <citation type="submission" date="2016-01" db="EMBL/GenBank/DDBJ databases">
        <authorList>
            <person name="Peeters C."/>
        </authorList>
    </citation>
    <scope>NUCLEOTIDE SEQUENCE [LARGE SCALE GENOMIC DNA]</scope>
    <source>
        <strain evidence="2">LMG 22934</strain>
    </source>
</reference>
<comment type="caution">
    <text evidence="2">The sequence shown here is derived from an EMBL/GenBank/DDBJ whole genome shotgun (WGS) entry which is preliminary data.</text>
</comment>
<dbReference type="STRING" id="326474.AWB65_06346"/>
<dbReference type="Pfam" id="PF05239">
    <property type="entry name" value="PRC"/>
    <property type="match status" value="1"/>
</dbReference>